<feature type="compositionally biased region" description="Basic and acidic residues" evidence="6">
    <location>
        <begin position="325"/>
        <end position="345"/>
    </location>
</feature>
<dbReference type="GO" id="GO:0001669">
    <property type="term" value="C:acrosomal vesicle"/>
    <property type="evidence" value="ECO:0007669"/>
    <property type="project" value="TreeGrafter"/>
</dbReference>
<dbReference type="PANTHER" id="PTHR21490:SF0">
    <property type="entry name" value="ENKURIN"/>
    <property type="match status" value="1"/>
</dbReference>
<feature type="region of interest" description="Disordered" evidence="6">
    <location>
        <begin position="299"/>
        <end position="345"/>
    </location>
</feature>
<dbReference type="PROSITE" id="PS51665">
    <property type="entry name" value="ENKURIN"/>
    <property type="match status" value="1"/>
</dbReference>
<dbReference type="EMBL" id="JARGDH010000005">
    <property type="protein sequence ID" value="KAL0268817.1"/>
    <property type="molecule type" value="Genomic_DNA"/>
</dbReference>
<evidence type="ECO:0000256" key="4">
    <source>
        <dbReference type="ARBA" id="ARBA00023212"/>
    </source>
</evidence>
<dbReference type="GO" id="GO:0005879">
    <property type="term" value="C:axonemal microtubule"/>
    <property type="evidence" value="ECO:0007669"/>
    <property type="project" value="TreeGrafter"/>
</dbReference>
<evidence type="ECO:0000256" key="1">
    <source>
        <dbReference type="ARBA" id="ARBA00004138"/>
    </source>
</evidence>
<keyword evidence="3" id="KW-0963">Cytoplasm</keyword>
<evidence type="ECO:0000256" key="3">
    <source>
        <dbReference type="ARBA" id="ARBA00022490"/>
    </source>
</evidence>
<protein>
    <recommendedName>
        <fullName evidence="7">Enkurin domain-containing protein</fullName>
    </recommendedName>
</protein>
<evidence type="ECO:0000259" key="7">
    <source>
        <dbReference type="PROSITE" id="PS51665"/>
    </source>
</evidence>
<keyword evidence="5" id="KW-0966">Cell projection</keyword>
<reference evidence="8" key="1">
    <citation type="journal article" date="2024" name="Gigascience">
        <title>Chromosome-level genome of the poultry shaft louse Menopon gallinae provides insight into the host-switching and adaptive evolution of parasitic lice.</title>
        <authorList>
            <person name="Xu Y."/>
            <person name="Ma L."/>
            <person name="Liu S."/>
            <person name="Liang Y."/>
            <person name="Liu Q."/>
            <person name="He Z."/>
            <person name="Tian L."/>
            <person name="Duan Y."/>
            <person name="Cai W."/>
            <person name="Li H."/>
            <person name="Song F."/>
        </authorList>
    </citation>
    <scope>NUCLEOTIDE SEQUENCE</scope>
    <source>
        <strain evidence="8">Cailab_2023a</strain>
    </source>
</reference>
<dbReference type="AlphaFoldDB" id="A0AAW2HGA8"/>
<gene>
    <name evidence="8" type="ORF">PYX00_010630</name>
</gene>
<dbReference type="GO" id="GO:0005516">
    <property type="term" value="F:calmodulin binding"/>
    <property type="evidence" value="ECO:0007669"/>
    <property type="project" value="TreeGrafter"/>
</dbReference>
<feature type="domain" description="Enkurin" evidence="7">
    <location>
        <begin position="182"/>
        <end position="280"/>
    </location>
</feature>
<evidence type="ECO:0000256" key="2">
    <source>
        <dbReference type="ARBA" id="ARBA00004245"/>
    </source>
</evidence>
<feature type="compositionally biased region" description="Basic and acidic residues" evidence="6">
    <location>
        <begin position="299"/>
        <end position="317"/>
    </location>
</feature>
<organism evidence="8">
    <name type="scientific">Menopon gallinae</name>
    <name type="common">poultry shaft louse</name>
    <dbReference type="NCBI Taxonomy" id="328185"/>
    <lineage>
        <taxon>Eukaryota</taxon>
        <taxon>Metazoa</taxon>
        <taxon>Ecdysozoa</taxon>
        <taxon>Arthropoda</taxon>
        <taxon>Hexapoda</taxon>
        <taxon>Insecta</taxon>
        <taxon>Pterygota</taxon>
        <taxon>Neoptera</taxon>
        <taxon>Paraneoptera</taxon>
        <taxon>Psocodea</taxon>
        <taxon>Troctomorpha</taxon>
        <taxon>Phthiraptera</taxon>
        <taxon>Amblycera</taxon>
        <taxon>Menoponidae</taxon>
        <taxon>Menopon</taxon>
    </lineage>
</organism>
<name>A0AAW2HGA8_9NEOP</name>
<sequence length="345" mass="40391">MSTIGVTFHTEDIHKIIKQSKPPTTTIKVPMYETKITKKRVVDSGTKTVHVNAHVKAKSGHQTFGLAHYEAPNCSNFLKKKTKTKPLPPVDKKEFVCTSNCNLPRLPKWKIECPKRSDRNFVKENIKWADSLEPKIPPPRSVDSPRGTVKDLTHLIQMIKVRESENYGKVPAYLCERKKRLQRYLDRKKKQDEIERAYREQMGIGVRGMSENVYMIDEETRAKLLQGLKEHWNELSKQFLRLPVMCDTMTKIKRKTWLENEIDRVERDVKLIEGHPCIYVERTDTKRTDEIAAEILRQQELERKAEKEREKEKKAESELVPEAGEEPKDNDQEVRNLNYEKEAEK</sequence>
<dbReference type="PANTHER" id="PTHR21490">
    <property type="entry name" value="ENKURIN-RELATED"/>
    <property type="match status" value="1"/>
</dbReference>
<dbReference type="InterPro" id="IPR052102">
    <property type="entry name" value="Enkurin_domain-protein"/>
</dbReference>
<proteinExistence type="predicted"/>
<keyword evidence="4" id="KW-0206">Cytoskeleton</keyword>
<evidence type="ECO:0000256" key="6">
    <source>
        <dbReference type="SAM" id="MobiDB-lite"/>
    </source>
</evidence>
<evidence type="ECO:0000313" key="8">
    <source>
        <dbReference type="EMBL" id="KAL0268817.1"/>
    </source>
</evidence>
<dbReference type="Pfam" id="PF13864">
    <property type="entry name" value="Enkurin"/>
    <property type="match status" value="1"/>
</dbReference>
<dbReference type="InterPro" id="IPR027012">
    <property type="entry name" value="Enkurin_dom"/>
</dbReference>
<evidence type="ECO:0000256" key="5">
    <source>
        <dbReference type="ARBA" id="ARBA00023273"/>
    </source>
</evidence>
<accession>A0AAW2HGA8</accession>
<comment type="caution">
    <text evidence="8">The sequence shown here is derived from an EMBL/GenBank/DDBJ whole genome shotgun (WGS) entry which is preliminary data.</text>
</comment>
<comment type="subcellular location">
    <subcellularLocation>
        <location evidence="1">Cell projection</location>
        <location evidence="1">Cilium</location>
    </subcellularLocation>
    <subcellularLocation>
        <location evidence="2">Cytoplasm</location>
        <location evidence="2">Cytoskeleton</location>
    </subcellularLocation>
</comment>